<dbReference type="Proteomes" id="UP001497533">
    <property type="component" value="Chromosome"/>
</dbReference>
<dbReference type="InterPro" id="IPR053905">
    <property type="entry name" value="EF-G-like_DII"/>
</dbReference>
<evidence type="ECO:0000256" key="3">
    <source>
        <dbReference type="ARBA" id="ARBA00022490"/>
    </source>
</evidence>
<evidence type="ECO:0000256" key="5">
    <source>
        <dbReference type="ARBA" id="ARBA00022741"/>
    </source>
</evidence>
<dbReference type="InterPro" id="IPR000178">
    <property type="entry name" value="TF_IF2_bacterial-like"/>
</dbReference>
<evidence type="ECO:0000313" key="12">
    <source>
        <dbReference type="EMBL" id="CAL1329372.1"/>
    </source>
</evidence>
<feature type="region of interest" description="G-domain" evidence="8">
    <location>
        <begin position="380"/>
        <end position="528"/>
    </location>
</feature>
<dbReference type="Gene3D" id="3.30.56.50">
    <property type="entry name" value="Putative DNA-binding domain, N-terminal subdomain of bacterial translation initiation factor IF2"/>
    <property type="match status" value="1"/>
</dbReference>
<accession>A0ABP1CG26</accession>
<evidence type="ECO:0000256" key="8">
    <source>
        <dbReference type="HAMAP-Rule" id="MF_00100"/>
    </source>
</evidence>
<sequence length="879" mass="100189">MTETIKSLATKIDITTDCLIKQFDKIGIKKNKNDSISIIEKKTLLNYLNKKQDTSKQQIKLTIQRKTRSTLNVPIIGGKSKLINIEVRKKRTYINRITDEIKTEEFKEYELKESSKIENEIKEKSIENIIKNKININIKDEITNKKIHLVNKKEKNKKNEYNQKIEKTQKNNIRHINNLKNKTELNRINEKNTKTLEERNNIRNYNDKKLNHNHYINYNYNILNENDKNEKEKRHLRNRSNKIIRNKKKNNKFSEKIYKKEEHAISRLINNPKEKQRKNNFLQQVFTKPVSTINKNVIIGETITIRELANKMAIKSSQVIKTMIKMGAMATINQIIDQETAQLVVEEMGHNVILRKENELEESILKDRDIGVAIQKPRAPIVTIMGHVDHGKTSLLDYIRSTKIAHKEAGGITQHIGAYHVKTKKGIITFLDTPGHAAFTSMRSRGTKVTDIVVLVVAADDGVMPQTIEAIQHAKAANVPIIVAINKIDKVNSNPDRIKNELSKYDIIPECWGGKTQFIEVSAKKGIGIDILLDSILIQAKILELKTIYTGMARGVVIESYLDKGRGPVATILVQEGTLNKGDIILCGFEYGRIRAMRDEFGKDVKSAEPSIPIEIFGLSNIPSAGDKASVVRDEKKAREVALYRQGKFRDIKLDRQQKSKLKNIFSNTKENKISELNIILKTDVQGICEAIKNSLKKLSNDKVKIKIIFSGVGNITETDATLAIASNAIILGFNVKPETSAKRFIENENINFQYYSVIYNLIDDIKQSMLGMIKPEYKHKIIGIAKVKNIFKSTKSTTIAGCIVIEGIINRNNLIHILRNDIIIHEGEIESLRRFKDDVNEVYNGTECGIGIKNFNNICINDIIKVLKVIEIKHSINN</sequence>
<keyword evidence="4 8" id="KW-0396">Initiation factor</keyword>
<feature type="coiled-coil region" evidence="10">
    <location>
        <begin position="151"/>
        <end position="178"/>
    </location>
</feature>
<reference evidence="12" key="1">
    <citation type="submission" date="2024-04" db="EMBL/GenBank/DDBJ databases">
        <authorList>
            <person name="Manzano-Marin A."/>
            <person name="Manzano-Marin A."/>
            <person name="Alejandro Manzano Marin A."/>
        </authorList>
    </citation>
    <scope>NUCLEOTIDE SEQUENCE [LARGE SCALE GENOMIC DNA]</scope>
    <source>
        <strain evidence="12">TABTEA</strain>
    </source>
</reference>
<dbReference type="InterPro" id="IPR005225">
    <property type="entry name" value="Small_GTP-bd"/>
</dbReference>
<dbReference type="InterPro" id="IPR013575">
    <property type="entry name" value="IF2_assoc_dom_bac"/>
</dbReference>
<dbReference type="CDD" id="cd01887">
    <property type="entry name" value="IF2_eIF5B"/>
    <property type="match status" value="1"/>
</dbReference>
<dbReference type="Pfam" id="PF11987">
    <property type="entry name" value="IF-2"/>
    <property type="match status" value="1"/>
</dbReference>
<dbReference type="InterPro" id="IPR015760">
    <property type="entry name" value="TIF_IF2"/>
</dbReference>
<dbReference type="RefSeq" id="WP_341764840.1">
    <property type="nucleotide sequence ID" value="NZ_OZ034688.1"/>
</dbReference>
<evidence type="ECO:0000256" key="1">
    <source>
        <dbReference type="ARBA" id="ARBA00007733"/>
    </source>
</evidence>
<dbReference type="PANTHER" id="PTHR43381">
    <property type="entry name" value="TRANSLATION INITIATION FACTOR IF-2-RELATED"/>
    <property type="match status" value="1"/>
</dbReference>
<dbReference type="SUPFAM" id="SSF52540">
    <property type="entry name" value="P-loop containing nucleoside triphosphate hydrolases"/>
    <property type="match status" value="1"/>
</dbReference>
<dbReference type="InterPro" id="IPR027417">
    <property type="entry name" value="P-loop_NTPase"/>
</dbReference>
<dbReference type="Pfam" id="PF08364">
    <property type="entry name" value="IF2_assoc"/>
    <property type="match status" value="1"/>
</dbReference>
<dbReference type="InterPro" id="IPR009061">
    <property type="entry name" value="DNA-bd_dom_put_sf"/>
</dbReference>
<dbReference type="Pfam" id="PF22042">
    <property type="entry name" value="EF-G_D2"/>
    <property type="match status" value="1"/>
</dbReference>
<dbReference type="InterPro" id="IPR009000">
    <property type="entry name" value="Transl_B-barrel_sf"/>
</dbReference>
<dbReference type="SUPFAM" id="SSF50447">
    <property type="entry name" value="Translation proteins"/>
    <property type="match status" value="2"/>
</dbReference>
<dbReference type="SUPFAM" id="SSF52156">
    <property type="entry name" value="Initiation factor IF2/eIF5b, domain 3"/>
    <property type="match status" value="1"/>
</dbReference>
<feature type="binding site" evidence="8">
    <location>
        <begin position="386"/>
        <end position="393"/>
    </location>
    <ligand>
        <name>GTP</name>
        <dbReference type="ChEBI" id="CHEBI:37565"/>
    </ligand>
</feature>
<evidence type="ECO:0000256" key="4">
    <source>
        <dbReference type="ARBA" id="ARBA00022540"/>
    </source>
</evidence>
<dbReference type="InterPro" id="IPR000795">
    <property type="entry name" value="T_Tr_GTP-bd_dom"/>
</dbReference>
<dbReference type="Gene3D" id="3.40.50.10050">
    <property type="entry name" value="Translation initiation factor IF- 2, domain 3"/>
    <property type="match status" value="1"/>
</dbReference>
<dbReference type="Gene3D" id="3.40.50.300">
    <property type="entry name" value="P-loop containing nucleotide triphosphate hydrolases"/>
    <property type="match status" value="1"/>
</dbReference>
<dbReference type="PANTHER" id="PTHR43381:SF5">
    <property type="entry name" value="TR-TYPE G DOMAIN-CONTAINING PROTEIN"/>
    <property type="match status" value="1"/>
</dbReference>
<dbReference type="GO" id="GO:0003743">
    <property type="term" value="F:translation initiation factor activity"/>
    <property type="evidence" value="ECO:0007669"/>
    <property type="project" value="UniProtKB-KW"/>
</dbReference>
<dbReference type="Gene3D" id="2.40.30.10">
    <property type="entry name" value="Translation factors"/>
    <property type="match status" value="2"/>
</dbReference>
<dbReference type="InterPro" id="IPR044145">
    <property type="entry name" value="IF2_II"/>
</dbReference>
<dbReference type="CDD" id="cd03702">
    <property type="entry name" value="IF2_mtIF2_II"/>
    <property type="match status" value="1"/>
</dbReference>
<evidence type="ECO:0000259" key="11">
    <source>
        <dbReference type="PROSITE" id="PS51722"/>
    </source>
</evidence>
<dbReference type="CDD" id="cd03692">
    <property type="entry name" value="mtIF2_IVc"/>
    <property type="match status" value="1"/>
</dbReference>
<evidence type="ECO:0000313" key="13">
    <source>
        <dbReference type="Proteomes" id="UP001497533"/>
    </source>
</evidence>
<dbReference type="HAMAP" id="MF_00100_B">
    <property type="entry name" value="IF_2_B"/>
    <property type="match status" value="1"/>
</dbReference>
<dbReference type="NCBIfam" id="TIGR00231">
    <property type="entry name" value="small_GTP"/>
    <property type="match status" value="1"/>
</dbReference>
<organism evidence="12 13">
    <name type="scientific">Candidatus Providencia siddallii</name>
    <dbReference type="NCBI Taxonomy" id="1715285"/>
    <lineage>
        <taxon>Bacteria</taxon>
        <taxon>Pseudomonadati</taxon>
        <taxon>Pseudomonadota</taxon>
        <taxon>Gammaproteobacteria</taxon>
        <taxon>Enterobacterales</taxon>
        <taxon>Morganellaceae</taxon>
        <taxon>Providencia</taxon>
    </lineage>
</organism>
<proteinExistence type="inferred from homology"/>
<dbReference type="NCBIfam" id="TIGR00487">
    <property type="entry name" value="IF-2"/>
    <property type="match status" value="1"/>
</dbReference>
<evidence type="ECO:0000256" key="2">
    <source>
        <dbReference type="ARBA" id="ARBA00020675"/>
    </source>
</evidence>
<name>A0ABP1CG26_9GAMM</name>
<protein>
    <recommendedName>
        <fullName evidence="2 8">Translation initiation factor IF-2</fullName>
    </recommendedName>
</protein>
<evidence type="ECO:0000256" key="9">
    <source>
        <dbReference type="RuleBase" id="RU000644"/>
    </source>
</evidence>
<comment type="subcellular location">
    <subcellularLocation>
        <location evidence="8">Cytoplasm</location>
    </subcellularLocation>
</comment>
<dbReference type="Pfam" id="PF04760">
    <property type="entry name" value="IF2_N"/>
    <property type="match status" value="2"/>
</dbReference>
<keyword evidence="7 8" id="KW-0342">GTP-binding</keyword>
<dbReference type="SUPFAM" id="SSF46955">
    <property type="entry name" value="Putative DNA-binding domain"/>
    <property type="match status" value="1"/>
</dbReference>
<dbReference type="InterPro" id="IPR023115">
    <property type="entry name" value="TIF_IF2_dom3"/>
</dbReference>
<dbReference type="InterPro" id="IPR006847">
    <property type="entry name" value="IF2_N"/>
</dbReference>
<feature type="binding site" evidence="8">
    <location>
        <begin position="486"/>
        <end position="489"/>
    </location>
    <ligand>
        <name>GTP</name>
        <dbReference type="ChEBI" id="CHEBI:37565"/>
    </ligand>
</feature>
<comment type="function">
    <text evidence="8 9">One of the essential components for the initiation of protein synthesis. Protects formylmethionyl-tRNA from spontaneous hydrolysis and promotes its binding to the 30S ribosomal subunits. Also involved in the hydrolysis of GTP during the formation of the 70S ribosomal complex.</text>
</comment>
<comment type="similarity">
    <text evidence="1 8 9">Belongs to the TRAFAC class translation factor GTPase superfamily. Classic translation factor GTPase family. IF-2 subfamily.</text>
</comment>
<keyword evidence="13" id="KW-1185">Reference proteome</keyword>
<feature type="domain" description="Tr-type G" evidence="11">
    <location>
        <begin position="377"/>
        <end position="544"/>
    </location>
</feature>
<keyword evidence="6 8" id="KW-0648">Protein biosynthesis</keyword>
<evidence type="ECO:0000256" key="10">
    <source>
        <dbReference type="SAM" id="Coils"/>
    </source>
</evidence>
<evidence type="ECO:0000256" key="7">
    <source>
        <dbReference type="ARBA" id="ARBA00023134"/>
    </source>
</evidence>
<dbReference type="EMBL" id="OZ034688">
    <property type="protein sequence ID" value="CAL1329372.1"/>
    <property type="molecule type" value="Genomic_DNA"/>
</dbReference>
<dbReference type="PROSITE" id="PS01176">
    <property type="entry name" value="IF2"/>
    <property type="match status" value="1"/>
</dbReference>
<keyword evidence="3 8" id="KW-0963">Cytoplasm</keyword>
<keyword evidence="10" id="KW-0175">Coiled coil</keyword>
<gene>
    <name evidence="8 12" type="primary">infB</name>
    <name evidence="12" type="ORF">PRHACTZTBTEA_456A</name>
</gene>
<dbReference type="PROSITE" id="PS51722">
    <property type="entry name" value="G_TR_2"/>
    <property type="match status" value="1"/>
</dbReference>
<keyword evidence="5 8" id="KW-0547">Nucleotide-binding</keyword>
<dbReference type="InterPro" id="IPR036925">
    <property type="entry name" value="TIF_IF2_dom3_sf"/>
</dbReference>
<evidence type="ECO:0000256" key="6">
    <source>
        <dbReference type="ARBA" id="ARBA00022917"/>
    </source>
</evidence>
<feature type="binding site" evidence="8">
    <location>
        <begin position="432"/>
        <end position="436"/>
    </location>
    <ligand>
        <name>GTP</name>
        <dbReference type="ChEBI" id="CHEBI:37565"/>
    </ligand>
</feature>
<dbReference type="Pfam" id="PF00009">
    <property type="entry name" value="GTP_EFTU"/>
    <property type="match status" value="1"/>
</dbReference>